<name>A0AAV5UCE4_9BILA</name>
<keyword evidence="1" id="KW-1133">Transmembrane helix</keyword>
<evidence type="ECO:0000313" key="2">
    <source>
        <dbReference type="EMBL" id="GMT04507.1"/>
    </source>
</evidence>
<organism evidence="2 3">
    <name type="scientific">Pristionchus entomophagus</name>
    <dbReference type="NCBI Taxonomy" id="358040"/>
    <lineage>
        <taxon>Eukaryota</taxon>
        <taxon>Metazoa</taxon>
        <taxon>Ecdysozoa</taxon>
        <taxon>Nematoda</taxon>
        <taxon>Chromadorea</taxon>
        <taxon>Rhabditida</taxon>
        <taxon>Rhabditina</taxon>
        <taxon>Diplogasteromorpha</taxon>
        <taxon>Diplogasteroidea</taxon>
        <taxon>Neodiplogasteridae</taxon>
        <taxon>Pristionchus</taxon>
    </lineage>
</organism>
<keyword evidence="1" id="KW-0472">Membrane</keyword>
<feature type="transmembrane region" description="Helical" evidence="1">
    <location>
        <begin position="119"/>
        <end position="145"/>
    </location>
</feature>
<feature type="transmembrane region" description="Helical" evidence="1">
    <location>
        <begin position="86"/>
        <end position="107"/>
    </location>
</feature>
<comment type="caution">
    <text evidence="2">The sequence shown here is derived from an EMBL/GenBank/DDBJ whole genome shotgun (WGS) entry which is preliminary data.</text>
</comment>
<dbReference type="EMBL" id="BTSX01000006">
    <property type="protein sequence ID" value="GMT04507.1"/>
    <property type="molecule type" value="Genomic_DNA"/>
</dbReference>
<dbReference type="Proteomes" id="UP001432027">
    <property type="component" value="Unassembled WGS sequence"/>
</dbReference>
<proteinExistence type="predicted"/>
<protein>
    <recommendedName>
        <fullName evidence="4">G protein-coupled receptor</fullName>
    </recommendedName>
</protein>
<feature type="transmembrane region" description="Helical" evidence="1">
    <location>
        <begin position="165"/>
        <end position="187"/>
    </location>
</feature>
<sequence length="243" mass="26644">MPQSAFGNQPFFPVQQSPFHSTTRQPMQSNVSNQRQLPDYWTPFTCCGASNGTWALVIMLVILVDCSVLFIRSMQDVVNESGNVSVVNGITGGLALIHALTSLVALIQISEGKTTGLSTLLTLLFVDYFISGCVILMSIIASCIYGDALSSPSTSVSDKNGKENTIGLTQAIFIAIVYLILLPLIKFSRCSLTIARRCEWSTLITIRKYGILTLMSTSNHCIYVTHYTLFTLPDIVVYTYLSC</sequence>
<reference evidence="2" key="1">
    <citation type="submission" date="2023-10" db="EMBL/GenBank/DDBJ databases">
        <title>Genome assembly of Pristionchus species.</title>
        <authorList>
            <person name="Yoshida K."/>
            <person name="Sommer R.J."/>
        </authorList>
    </citation>
    <scope>NUCLEOTIDE SEQUENCE</scope>
    <source>
        <strain evidence="2">RS0144</strain>
    </source>
</reference>
<gene>
    <name evidence="2" type="ORF">PENTCL1PPCAC_26681</name>
</gene>
<evidence type="ECO:0000256" key="1">
    <source>
        <dbReference type="SAM" id="Phobius"/>
    </source>
</evidence>
<evidence type="ECO:0008006" key="4">
    <source>
        <dbReference type="Google" id="ProtNLM"/>
    </source>
</evidence>
<evidence type="ECO:0000313" key="3">
    <source>
        <dbReference type="Proteomes" id="UP001432027"/>
    </source>
</evidence>
<dbReference type="AlphaFoldDB" id="A0AAV5UCE4"/>
<keyword evidence="1" id="KW-0812">Transmembrane</keyword>
<accession>A0AAV5UCE4</accession>
<keyword evidence="3" id="KW-1185">Reference proteome</keyword>
<feature type="transmembrane region" description="Helical" evidence="1">
    <location>
        <begin position="54"/>
        <end position="74"/>
    </location>
</feature>